<gene>
    <name evidence="1" type="ORF">GCM10007173_01280</name>
</gene>
<dbReference type="PANTHER" id="PTHR36439:SF1">
    <property type="entry name" value="DUF1697 DOMAIN-CONTAINING PROTEIN"/>
    <property type="match status" value="1"/>
</dbReference>
<dbReference type="PIRSF" id="PIRSF008502">
    <property type="entry name" value="UCP008502"/>
    <property type="match status" value="1"/>
</dbReference>
<dbReference type="EMBL" id="BMKX01000001">
    <property type="protein sequence ID" value="GGJ46482.1"/>
    <property type="molecule type" value="Genomic_DNA"/>
</dbReference>
<evidence type="ECO:0000313" key="1">
    <source>
        <dbReference type="EMBL" id="GGJ46482.1"/>
    </source>
</evidence>
<accession>A0ABQ2D998</accession>
<dbReference type="SUPFAM" id="SSF160379">
    <property type="entry name" value="SP0830-like"/>
    <property type="match status" value="1"/>
</dbReference>
<organism evidence="1 2">
    <name type="scientific">Glutamicibacter ardleyensis</name>
    <dbReference type="NCBI Taxonomy" id="225894"/>
    <lineage>
        <taxon>Bacteria</taxon>
        <taxon>Bacillati</taxon>
        <taxon>Actinomycetota</taxon>
        <taxon>Actinomycetes</taxon>
        <taxon>Micrococcales</taxon>
        <taxon>Micrococcaceae</taxon>
        <taxon>Glutamicibacter</taxon>
    </lineage>
</organism>
<proteinExistence type="predicted"/>
<name>A0ABQ2D998_9MICC</name>
<evidence type="ECO:0008006" key="3">
    <source>
        <dbReference type="Google" id="ProtNLM"/>
    </source>
</evidence>
<dbReference type="PANTHER" id="PTHR36439">
    <property type="entry name" value="BLL4334 PROTEIN"/>
    <property type="match status" value="1"/>
</dbReference>
<dbReference type="GeneID" id="303302545"/>
<sequence length="181" mass="19714">MAKFVLFLRGVNVGGVKILMKDLAALLSDAGYSQVKTVLASGNAILEAPHDNASVLREHCEALLAQHYSRAIPCLVFTAADVHELAGDFPVQLPDANHEYHRYLSLCSSQEDAHQLHLAAMALDSVQQTALRGRSLCWVSPKGQSLDTPVAKLVAAQSRKYLITTRNLNTLVKLSTIIRAQ</sequence>
<reference evidence="2" key="1">
    <citation type="journal article" date="2019" name="Int. J. Syst. Evol. Microbiol.">
        <title>The Global Catalogue of Microorganisms (GCM) 10K type strain sequencing project: providing services to taxonomists for standard genome sequencing and annotation.</title>
        <authorList>
            <consortium name="The Broad Institute Genomics Platform"/>
            <consortium name="The Broad Institute Genome Sequencing Center for Infectious Disease"/>
            <person name="Wu L."/>
            <person name="Ma J."/>
        </authorList>
    </citation>
    <scope>NUCLEOTIDE SEQUENCE [LARGE SCALE GENOMIC DNA]</scope>
    <source>
        <strain evidence="2">CGMCC 1.3685</strain>
    </source>
</reference>
<dbReference type="Gene3D" id="3.30.70.1280">
    <property type="entry name" value="SP0830-like domains"/>
    <property type="match status" value="1"/>
</dbReference>
<dbReference type="InterPro" id="IPR012545">
    <property type="entry name" value="DUF1697"/>
</dbReference>
<dbReference type="RefSeq" id="WP_188682951.1">
    <property type="nucleotide sequence ID" value="NZ_BMKX01000001.1"/>
</dbReference>
<keyword evidence="2" id="KW-1185">Reference proteome</keyword>
<protein>
    <recommendedName>
        <fullName evidence="3">DUF1697 domain-containing protein</fullName>
    </recommendedName>
</protein>
<dbReference type="Proteomes" id="UP000606115">
    <property type="component" value="Unassembled WGS sequence"/>
</dbReference>
<evidence type="ECO:0000313" key="2">
    <source>
        <dbReference type="Proteomes" id="UP000606115"/>
    </source>
</evidence>
<comment type="caution">
    <text evidence="1">The sequence shown here is derived from an EMBL/GenBank/DDBJ whole genome shotgun (WGS) entry which is preliminary data.</text>
</comment>
<dbReference type="Pfam" id="PF08002">
    <property type="entry name" value="DUF1697"/>
    <property type="match status" value="1"/>
</dbReference>